<dbReference type="PANTHER" id="PTHR48045">
    <property type="entry name" value="UDP-GLYCOSYLTRANSFERASE 72B1"/>
    <property type="match status" value="1"/>
</dbReference>
<dbReference type="EMBL" id="QJKJ01002523">
    <property type="protein sequence ID" value="RDY02487.1"/>
    <property type="molecule type" value="Genomic_DNA"/>
</dbReference>
<organism evidence="4 5">
    <name type="scientific">Mucuna pruriens</name>
    <name type="common">Velvet bean</name>
    <name type="synonym">Dolichos pruriens</name>
    <dbReference type="NCBI Taxonomy" id="157652"/>
    <lineage>
        <taxon>Eukaryota</taxon>
        <taxon>Viridiplantae</taxon>
        <taxon>Streptophyta</taxon>
        <taxon>Embryophyta</taxon>
        <taxon>Tracheophyta</taxon>
        <taxon>Spermatophyta</taxon>
        <taxon>Magnoliopsida</taxon>
        <taxon>eudicotyledons</taxon>
        <taxon>Gunneridae</taxon>
        <taxon>Pentapetalae</taxon>
        <taxon>rosids</taxon>
        <taxon>fabids</taxon>
        <taxon>Fabales</taxon>
        <taxon>Fabaceae</taxon>
        <taxon>Papilionoideae</taxon>
        <taxon>50 kb inversion clade</taxon>
        <taxon>NPAAA clade</taxon>
        <taxon>indigoferoid/millettioid clade</taxon>
        <taxon>Phaseoleae</taxon>
        <taxon>Mucuna</taxon>
    </lineage>
</organism>
<dbReference type="FunFam" id="3.40.50.2000:FF:000202">
    <property type="entry name" value="Glycosyltransferase"/>
    <property type="match status" value="1"/>
</dbReference>
<accession>A0A371HI65</accession>
<proteinExistence type="inferred from homology"/>
<dbReference type="PANTHER" id="PTHR48045:SF34">
    <property type="entry name" value="ISOFLAVONE 7-O-GLUCOSYLTRANSFERASE 1-LIKE"/>
    <property type="match status" value="1"/>
</dbReference>
<dbReference type="InterPro" id="IPR002213">
    <property type="entry name" value="UDP_glucos_trans"/>
</dbReference>
<dbReference type="Gene3D" id="3.40.50.2000">
    <property type="entry name" value="Glycogen Phosphorylase B"/>
    <property type="match status" value="2"/>
</dbReference>
<comment type="caution">
    <text evidence="4">The sequence shown here is derived from an EMBL/GenBank/DDBJ whole genome shotgun (WGS) entry which is preliminary data.</text>
</comment>
<evidence type="ECO:0000256" key="1">
    <source>
        <dbReference type="ARBA" id="ARBA00009995"/>
    </source>
</evidence>
<keyword evidence="2 4" id="KW-0328">Glycosyltransferase</keyword>
<dbReference type="Proteomes" id="UP000257109">
    <property type="component" value="Unassembled WGS sequence"/>
</dbReference>
<sequence length="294" mass="33838">MDNYSTLRSYFGVSTYVTDTHQRNKLFFSSSLSNRINKDDEQQSNGEHKENVAEEAEWLKWLNSKQNGSVLYVSFGSLNRVSDAQIVEQAHGLEQSGHSFMWVIRKKDEKDNEESFLQDFERRMKKSKQGYIIWNWAPQPLIMKHPAIWGIVTHDGWNAVLQSLNVGLPMITWPMFSEKFYNEKLIVDVLKIGVAVGAKENKFWASMGENAVVGREEIAKTVVQLMGKEEGRDMRRRARELGDASKKSIEEGGSSYNNLIQLIDELKLLKINRARFMSFSLEPDEATVGWKHKV</sequence>
<gene>
    <name evidence="4" type="primary">GmSGT2</name>
    <name evidence="4" type="ORF">CR513_14045</name>
</gene>
<keyword evidence="3" id="KW-0808">Transferase</keyword>
<evidence type="ECO:0000256" key="2">
    <source>
        <dbReference type="ARBA" id="ARBA00022676"/>
    </source>
</evidence>
<feature type="non-terminal residue" evidence="4">
    <location>
        <position position="1"/>
    </location>
</feature>
<dbReference type="SUPFAM" id="SSF53756">
    <property type="entry name" value="UDP-Glycosyltransferase/glycogen phosphorylase"/>
    <property type="match status" value="1"/>
</dbReference>
<protein>
    <submittedName>
        <fullName evidence="4">Soyasapogenol B glucuronide galactosyltransferase</fullName>
    </submittedName>
</protein>
<evidence type="ECO:0000256" key="3">
    <source>
        <dbReference type="ARBA" id="ARBA00022679"/>
    </source>
</evidence>
<dbReference type="AlphaFoldDB" id="A0A371HI65"/>
<evidence type="ECO:0000313" key="4">
    <source>
        <dbReference type="EMBL" id="RDY02487.1"/>
    </source>
</evidence>
<dbReference type="CDD" id="cd03784">
    <property type="entry name" value="GT1_Gtf-like"/>
    <property type="match status" value="1"/>
</dbReference>
<evidence type="ECO:0000313" key="5">
    <source>
        <dbReference type="Proteomes" id="UP000257109"/>
    </source>
</evidence>
<dbReference type="GO" id="GO:0008194">
    <property type="term" value="F:UDP-glycosyltransferase activity"/>
    <property type="evidence" value="ECO:0007669"/>
    <property type="project" value="InterPro"/>
</dbReference>
<name>A0A371HI65_MUCPR</name>
<dbReference type="OrthoDB" id="1721575at2759"/>
<comment type="similarity">
    <text evidence="1">Belongs to the UDP-glycosyltransferase family.</text>
</comment>
<dbReference type="Pfam" id="PF00201">
    <property type="entry name" value="UDPGT"/>
    <property type="match status" value="1"/>
</dbReference>
<reference evidence="4" key="1">
    <citation type="submission" date="2018-05" db="EMBL/GenBank/DDBJ databases">
        <title>Draft genome of Mucuna pruriens seed.</title>
        <authorList>
            <person name="Nnadi N.E."/>
            <person name="Vos R."/>
            <person name="Hasami M.H."/>
            <person name="Devisetty U.K."/>
            <person name="Aguiy J.C."/>
        </authorList>
    </citation>
    <scope>NUCLEOTIDE SEQUENCE [LARGE SCALE GENOMIC DNA]</scope>
    <source>
        <strain evidence="4">JCA_2017</strain>
    </source>
</reference>
<keyword evidence="5" id="KW-1185">Reference proteome</keyword>